<proteinExistence type="predicted"/>
<evidence type="ECO:0000313" key="1">
    <source>
        <dbReference type="EMBL" id="TCV97756.1"/>
    </source>
</evidence>
<keyword evidence="2" id="KW-1185">Reference proteome</keyword>
<evidence type="ECO:0000313" key="2">
    <source>
        <dbReference type="Proteomes" id="UP000295645"/>
    </source>
</evidence>
<name>A0A4R3YYQ5_9GAMM</name>
<accession>A0A4R3YYQ5</accession>
<comment type="caution">
    <text evidence="1">The sequence shown here is derived from an EMBL/GenBank/DDBJ whole genome shotgun (WGS) entry which is preliminary data.</text>
</comment>
<gene>
    <name evidence="1" type="ORF">EC912_101773</name>
</gene>
<sequence length="90" mass="10250">MGRDRVDATVCLAAYWAPKGAASEFEDVNDVWLWSFLSYVEVEMCIADRHMAGYDYPAGEKADRRGVPLVSMTFEWQNTAPYMGAMRFRA</sequence>
<reference evidence="1 2" key="1">
    <citation type="submission" date="2019-03" db="EMBL/GenBank/DDBJ databases">
        <title>Above-ground endophytic microbial communities from plants in different locations in the United States.</title>
        <authorList>
            <person name="Frank C."/>
        </authorList>
    </citation>
    <scope>NUCLEOTIDE SEQUENCE [LARGE SCALE GENOMIC DNA]</scope>
    <source>
        <strain evidence="1 2">LP_13_YM</strain>
    </source>
</reference>
<dbReference type="EMBL" id="SMCS01000001">
    <property type="protein sequence ID" value="TCV97756.1"/>
    <property type="molecule type" value="Genomic_DNA"/>
</dbReference>
<protein>
    <submittedName>
        <fullName evidence="1">Uncharacterized protein</fullName>
    </submittedName>
</protein>
<dbReference type="AlphaFoldDB" id="A0A4R3YYQ5"/>
<dbReference type="Proteomes" id="UP000295645">
    <property type="component" value="Unassembled WGS sequence"/>
</dbReference>
<organism evidence="1 2">
    <name type="scientific">Luteibacter rhizovicinus</name>
    <dbReference type="NCBI Taxonomy" id="242606"/>
    <lineage>
        <taxon>Bacteria</taxon>
        <taxon>Pseudomonadati</taxon>
        <taxon>Pseudomonadota</taxon>
        <taxon>Gammaproteobacteria</taxon>
        <taxon>Lysobacterales</taxon>
        <taxon>Rhodanobacteraceae</taxon>
        <taxon>Luteibacter</taxon>
    </lineage>
</organism>